<reference evidence="6" key="1">
    <citation type="submission" date="2018-08" db="EMBL/GenBank/DDBJ databases">
        <title>Oryza rufipogon genomic DNA, chromosome 11, BAC clone:ORUFIb0044H24.</title>
        <authorList>
            <person name="Wu J."/>
            <person name="Kanamori H."/>
        </authorList>
    </citation>
    <scope>NUCLEOTIDE SEQUENCE</scope>
    <source>
        <strain evidence="6">W1943</strain>
    </source>
</reference>
<feature type="domain" description="Leucine-rich repeat-containing N-terminal plant-type" evidence="5">
    <location>
        <begin position="40"/>
        <end position="81"/>
    </location>
</feature>
<accession>A0A679BBM8</accession>
<dbReference type="EMBL" id="AP018894">
    <property type="protein sequence ID" value="BBF90195.1"/>
    <property type="molecule type" value="Genomic_DNA"/>
</dbReference>
<proteinExistence type="predicted"/>
<evidence type="ECO:0000256" key="2">
    <source>
        <dbReference type="ARBA" id="ARBA00022729"/>
    </source>
</evidence>
<dbReference type="Gene3D" id="3.80.10.10">
    <property type="entry name" value="Ribonuclease Inhibitor"/>
    <property type="match status" value="1"/>
</dbReference>
<evidence type="ECO:0000256" key="1">
    <source>
        <dbReference type="ARBA" id="ARBA00022614"/>
    </source>
</evidence>
<evidence type="ECO:0000259" key="5">
    <source>
        <dbReference type="Pfam" id="PF08263"/>
    </source>
</evidence>
<dbReference type="PANTHER" id="PTHR48060">
    <property type="entry name" value="DNA DAMAGE-REPAIR/TOLERATION PROTEIN DRT100"/>
    <property type="match status" value="1"/>
</dbReference>
<keyword evidence="1" id="KW-0433">Leucine-rich repeat</keyword>
<sequence>MEFASPILCISVVLFLITSSTVAAAAAAPSLGQSRSNSSDTDLSALLALKAQLSDPNNILHLAGNWTVGTPFCQWVGVSCSRRRQRITARRFSNNFVGVNM</sequence>
<dbReference type="InterPro" id="IPR013210">
    <property type="entry name" value="LRR_N_plant-typ"/>
</dbReference>
<feature type="chain" id="PRO_5025469781" description="Leucine-rich repeat-containing N-terminal plant-type domain-containing protein" evidence="4">
    <location>
        <begin position="25"/>
        <end position="101"/>
    </location>
</feature>
<organism evidence="6">
    <name type="scientific">Oryza rufipogon</name>
    <name type="common">Brownbeard rice</name>
    <name type="synonym">Asian wild rice</name>
    <dbReference type="NCBI Taxonomy" id="4529"/>
    <lineage>
        <taxon>Eukaryota</taxon>
        <taxon>Viridiplantae</taxon>
        <taxon>Streptophyta</taxon>
        <taxon>Embryophyta</taxon>
        <taxon>Tracheophyta</taxon>
        <taxon>Spermatophyta</taxon>
        <taxon>Magnoliopsida</taxon>
        <taxon>Liliopsida</taxon>
        <taxon>Poales</taxon>
        <taxon>Poaceae</taxon>
        <taxon>BOP clade</taxon>
        <taxon>Oryzoideae</taxon>
        <taxon>Oryzeae</taxon>
        <taxon>Oryzinae</taxon>
        <taxon>Oryza</taxon>
    </lineage>
</organism>
<evidence type="ECO:0000256" key="3">
    <source>
        <dbReference type="ARBA" id="ARBA00022737"/>
    </source>
</evidence>
<dbReference type="InterPro" id="IPR032675">
    <property type="entry name" value="LRR_dom_sf"/>
</dbReference>
<dbReference type="AlphaFoldDB" id="A0A679BBM8"/>
<dbReference type="InterPro" id="IPR053211">
    <property type="entry name" value="DNA_repair-toleration"/>
</dbReference>
<feature type="signal peptide" evidence="4">
    <location>
        <begin position="1"/>
        <end position="24"/>
    </location>
</feature>
<dbReference type="Pfam" id="PF08263">
    <property type="entry name" value="LRRNT_2"/>
    <property type="match status" value="1"/>
</dbReference>
<dbReference type="PANTHER" id="PTHR48060:SF21">
    <property type="entry name" value="L DOMAIN-LIKE PROTEIN"/>
    <property type="match status" value="1"/>
</dbReference>
<gene>
    <name evidence="6" type="primary">ORUFIb0044H24.10</name>
</gene>
<evidence type="ECO:0000313" key="6">
    <source>
        <dbReference type="EMBL" id="BBF90195.1"/>
    </source>
</evidence>
<keyword evidence="2 4" id="KW-0732">Signal</keyword>
<evidence type="ECO:0000256" key="4">
    <source>
        <dbReference type="SAM" id="SignalP"/>
    </source>
</evidence>
<protein>
    <recommendedName>
        <fullName evidence="5">Leucine-rich repeat-containing N-terminal plant-type domain-containing protein</fullName>
    </recommendedName>
</protein>
<keyword evidence="3" id="KW-0677">Repeat</keyword>
<name>A0A679BBM8_ORYRU</name>